<dbReference type="AlphaFoldDB" id="A0A3N1PAD3"/>
<evidence type="ECO:0000256" key="6">
    <source>
        <dbReference type="HAMAP-Rule" id="MF_00295"/>
    </source>
</evidence>
<dbReference type="PANTHER" id="PTHR20919">
    <property type="entry name" value="HOMOSERINE O-SUCCINYLTRANSFERASE"/>
    <property type="match status" value="1"/>
</dbReference>
<dbReference type="PANTHER" id="PTHR20919:SF0">
    <property type="entry name" value="HOMOSERINE O-SUCCINYLTRANSFERASE"/>
    <property type="match status" value="1"/>
</dbReference>
<dbReference type="RefSeq" id="WP_123421865.1">
    <property type="nucleotide sequence ID" value="NZ_RJUL01000006.1"/>
</dbReference>
<protein>
    <recommendedName>
        <fullName evidence="6">Homoserine O-succinyltransferase</fullName>
        <shortName evidence="6">HST</shortName>
        <ecNumber evidence="6">2.3.1.46</ecNumber>
    </recommendedName>
    <alternativeName>
        <fullName evidence="6">Homoserine transsuccinylase</fullName>
        <shortName evidence="6">HTS</shortName>
    </alternativeName>
</protein>
<reference evidence="8 9" key="1">
    <citation type="submission" date="2018-11" db="EMBL/GenBank/DDBJ databases">
        <title>Genomic Encyclopedia of Type Strains, Phase IV (KMG-IV): sequencing the most valuable type-strain genomes for metagenomic binning, comparative biology and taxonomic classification.</title>
        <authorList>
            <person name="Goeker M."/>
        </authorList>
    </citation>
    <scope>NUCLEOTIDE SEQUENCE [LARGE SCALE GENOMIC DNA]</scope>
    <source>
        <strain evidence="8 9">DSM 21945</strain>
    </source>
</reference>
<proteinExistence type="inferred from homology"/>
<dbReference type="EMBL" id="RJUL01000006">
    <property type="protein sequence ID" value="ROQ24999.1"/>
    <property type="molecule type" value="Genomic_DNA"/>
</dbReference>
<comment type="function">
    <text evidence="6">Transfers a succinyl group from succinyl-CoA to L-homoserine, forming succinyl-L-homoserine.</text>
</comment>
<dbReference type="Proteomes" id="UP000268033">
    <property type="component" value="Unassembled WGS sequence"/>
</dbReference>
<accession>A0A3N1PAD3</accession>
<dbReference type="Pfam" id="PF04204">
    <property type="entry name" value="HTS"/>
    <property type="match status" value="1"/>
</dbReference>
<dbReference type="GO" id="GO:0019281">
    <property type="term" value="P:L-methionine biosynthetic process from homoserine via O-succinyl-L-homoserine and cystathionine"/>
    <property type="evidence" value="ECO:0007669"/>
    <property type="project" value="InterPro"/>
</dbReference>
<evidence type="ECO:0000256" key="2">
    <source>
        <dbReference type="ARBA" id="ARBA00022490"/>
    </source>
</evidence>
<comment type="caution">
    <text evidence="6">Lacks conserved residue(s) required for the propagation of feature annotation.</text>
</comment>
<comment type="similarity">
    <text evidence="6">Belongs to the MetA family.</text>
</comment>
<dbReference type="InterPro" id="IPR005697">
    <property type="entry name" value="HST_MetA"/>
</dbReference>
<dbReference type="FunFam" id="3.40.50.880:FF:000004">
    <property type="entry name" value="Homoserine O-succinyltransferase"/>
    <property type="match status" value="1"/>
</dbReference>
<evidence type="ECO:0000313" key="8">
    <source>
        <dbReference type="EMBL" id="ROQ24999.1"/>
    </source>
</evidence>
<comment type="pathway">
    <text evidence="6">Amino-acid biosynthesis; L-methionine biosynthesis via de novo pathway; O-succinyl-L-homoserine from L-homoserine: step 1/1.</text>
</comment>
<feature type="binding site" evidence="6">
    <location>
        <position position="192"/>
    </location>
    <ligand>
        <name>substrate</name>
    </ligand>
</feature>
<feature type="site" description="Important for substrate specificity" evidence="6">
    <location>
        <position position="192"/>
    </location>
</feature>
<dbReference type="InterPro" id="IPR029062">
    <property type="entry name" value="Class_I_gatase-like"/>
</dbReference>
<keyword evidence="9" id="KW-1185">Reference proteome</keyword>
<dbReference type="SUPFAM" id="SSF52317">
    <property type="entry name" value="Class I glutamine amidotransferase-like"/>
    <property type="match status" value="1"/>
</dbReference>
<feature type="site" description="Important for acyl-CoA specificity" evidence="6">
    <location>
        <position position="111"/>
    </location>
</feature>
<keyword evidence="2 6" id="KW-0963">Cytoplasm</keyword>
<evidence type="ECO:0000256" key="3">
    <source>
        <dbReference type="ARBA" id="ARBA00022605"/>
    </source>
</evidence>
<organism evidence="8 9">
    <name type="scientific">Gallaecimonas pentaromativorans</name>
    <dbReference type="NCBI Taxonomy" id="584787"/>
    <lineage>
        <taxon>Bacteria</taxon>
        <taxon>Pseudomonadati</taxon>
        <taxon>Pseudomonadota</taxon>
        <taxon>Gammaproteobacteria</taxon>
        <taxon>Enterobacterales</taxon>
        <taxon>Gallaecimonadaceae</taxon>
        <taxon>Gallaecimonas</taxon>
    </lineage>
</organism>
<evidence type="ECO:0000256" key="5">
    <source>
        <dbReference type="ARBA" id="ARBA00023315"/>
    </source>
</evidence>
<dbReference type="PIRSF" id="PIRSF000450">
    <property type="entry name" value="H_ser_succinyltr"/>
    <property type="match status" value="1"/>
</dbReference>
<evidence type="ECO:0000256" key="1">
    <source>
        <dbReference type="ARBA" id="ARBA00004496"/>
    </source>
</evidence>
<comment type="subcellular location">
    <subcellularLocation>
        <location evidence="1 6">Cytoplasm</location>
    </subcellularLocation>
</comment>
<dbReference type="EC" id="2.3.1.46" evidence="6"/>
<feature type="binding site" evidence="6">
    <location>
        <position position="163"/>
    </location>
    <ligand>
        <name>substrate</name>
    </ligand>
</feature>
<dbReference type="Gene3D" id="3.40.50.880">
    <property type="match status" value="1"/>
</dbReference>
<keyword evidence="6" id="KW-0486">Methionine biosynthesis</keyword>
<keyword evidence="3 6" id="KW-0028">Amino-acid biosynthesis</keyword>
<comment type="caution">
    <text evidence="8">The sequence shown here is derived from an EMBL/GenBank/DDBJ whole genome shotgun (WGS) entry which is preliminary data.</text>
</comment>
<feature type="binding site" evidence="6">
    <location>
        <position position="249"/>
    </location>
    <ligand>
        <name>substrate</name>
    </ligand>
</feature>
<sequence length="317" mass="36629">MPIRIPDALPAAEVLRKENIFVMDETRAIHQDIRPMEVVLLNLMPKKIDTENQILRLLANTPLQVNVKLLRIDHRESNNTPSSHLERFYRDFDDIKDQNFDGLIVTGAPLGQVPFDEVYYWDDVRNVIEWSRTHVTSTLFLCWAAQAALNYLYGLPKMTRGQKLSGVYEHRTLNRDNPLVRGFDDYFLAPLSRYADFDAGFIGEHTELQILADHPEAGVYLAASDDLRQIFVTGHPEYDFDTLDQEYQRDLKAGINPVLPENYYPQDDASQTPRARWRSHASLLYSNWINYCVYQITPYDLAKMPPKDEPQAKQLAG</sequence>
<dbReference type="STRING" id="584787.GCA_001247655_03957"/>
<dbReference type="NCBIfam" id="TIGR01001">
    <property type="entry name" value="metA"/>
    <property type="match status" value="1"/>
</dbReference>
<feature type="active site" description="Acyl-thioester intermediate" evidence="6 7">
    <location>
        <position position="142"/>
    </location>
</feature>
<feature type="active site" evidence="6">
    <location>
        <position position="237"/>
    </location>
</feature>
<gene>
    <name evidence="6" type="primary">metAS</name>
    <name evidence="8" type="ORF">EDC28_106247</name>
</gene>
<feature type="active site" description="Proton acceptor" evidence="6">
    <location>
        <position position="235"/>
    </location>
</feature>
<evidence type="ECO:0000313" key="9">
    <source>
        <dbReference type="Proteomes" id="UP000268033"/>
    </source>
</evidence>
<dbReference type="UniPathway" id="UPA00051">
    <property type="reaction ID" value="UER00075"/>
</dbReference>
<keyword evidence="5 6" id="KW-0012">Acyltransferase</keyword>
<evidence type="ECO:0000256" key="7">
    <source>
        <dbReference type="PIRSR" id="PIRSR000450-1"/>
    </source>
</evidence>
<keyword evidence="4 6" id="KW-0808">Transferase</keyword>
<name>A0A3N1PAD3_9GAMM</name>
<dbReference type="GO" id="GO:0005737">
    <property type="term" value="C:cytoplasm"/>
    <property type="evidence" value="ECO:0007669"/>
    <property type="project" value="UniProtKB-SubCell"/>
</dbReference>
<dbReference type="HAMAP" id="MF_00295">
    <property type="entry name" value="MetA_acyltransf"/>
    <property type="match status" value="1"/>
</dbReference>
<evidence type="ECO:0000256" key="4">
    <source>
        <dbReference type="ARBA" id="ARBA00022679"/>
    </source>
</evidence>
<comment type="catalytic activity">
    <reaction evidence="6">
        <text>L-homoserine + succinyl-CoA = O-succinyl-L-homoserine + CoA</text>
        <dbReference type="Rhea" id="RHEA:22008"/>
        <dbReference type="ChEBI" id="CHEBI:57287"/>
        <dbReference type="ChEBI" id="CHEBI:57292"/>
        <dbReference type="ChEBI" id="CHEBI:57476"/>
        <dbReference type="ChEBI" id="CHEBI:57661"/>
        <dbReference type="EC" id="2.3.1.46"/>
    </reaction>
</comment>
<dbReference type="GO" id="GO:0004414">
    <property type="term" value="F:homoserine O-acetyltransferase activity"/>
    <property type="evidence" value="ECO:0007669"/>
    <property type="project" value="UniProtKB-UniRule"/>
</dbReference>
<dbReference type="CDD" id="cd03131">
    <property type="entry name" value="GATase1_HTS"/>
    <property type="match status" value="1"/>
</dbReference>
<dbReference type="InterPro" id="IPR033752">
    <property type="entry name" value="MetA_family"/>
</dbReference>
<dbReference type="GO" id="GO:0008899">
    <property type="term" value="F:homoserine O-succinyltransferase activity"/>
    <property type="evidence" value="ECO:0007669"/>
    <property type="project" value="UniProtKB-EC"/>
</dbReference>